<evidence type="ECO:0000313" key="2">
    <source>
        <dbReference type="Proteomes" id="UP000714275"/>
    </source>
</evidence>
<dbReference type="OrthoDB" id="2669409at2759"/>
<comment type="caution">
    <text evidence="1">The sequence shown here is derived from an EMBL/GenBank/DDBJ whole genome shotgun (WGS) entry which is preliminary data.</text>
</comment>
<organism evidence="1 2">
    <name type="scientific">Suillus placidus</name>
    <dbReference type="NCBI Taxonomy" id="48579"/>
    <lineage>
        <taxon>Eukaryota</taxon>
        <taxon>Fungi</taxon>
        <taxon>Dikarya</taxon>
        <taxon>Basidiomycota</taxon>
        <taxon>Agaricomycotina</taxon>
        <taxon>Agaricomycetes</taxon>
        <taxon>Agaricomycetidae</taxon>
        <taxon>Boletales</taxon>
        <taxon>Suillineae</taxon>
        <taxon>Suillaceae</taxon>
        <taxon>Suillus</taxon>
    </lineage>
</organism>
<dbReference type="EMBL" id="JABBWD010000054">
    <property type="protein sequence ID" value="KAG1772257.1"/>
    <property type="molecule type" value="Genomic_DNA"/>
</dbReference>
<gene>
    <name evidence="1" type="ORF">EV702DRAFT_1270707</name>
</gene>
<reference evidence="1" key="1">
    <citation type="journal article" date="2020" name="New Phytol.">
        <title>Comparative genomics reveals dynamic genome evolution in host specialist ectomycorrhizal fungi.</title>
        <authorList>
            <person name="Lofgren L.A."/>
            <person name="Nguyen N.H."/>
            <person name="Vilgalys R."/>
            <person name="Ruytinx J."/>
            <person name="Liao H.L."/>
            <person name="Branco S."/>
            <person name="Kuo A."/>
            <person name="LaButti K."/>
            <person name="Lipzen A."/>
            <person name="Andreopoulos W."/>
            <person name="Pangilinan J."/>
            <person name="Riley R."/>
            <person name="Hundley H."/>
            <person name="Na H."/>
            <person name="Barry K."/>
            <person name="Grigoriev I.V."/>
            <person name="Stajich J.E."/>
            <person name="Kennedy P.G."/>
        </authorList>
    </citation>
    <scope>NUCLEOTIDE SEQUENCE</scope>
    <source>
        <strain evidence="1">DOB743</strain>
    </source>
</reference>
<sequence length="209" mass="24254">MYSSKPIALSLWDASKIFEYTTAQFTAICLALDKSYVPRTLIFQRQFIWYLLWEAEKFVFPFINICATSNASPCLPEYLNDVVKMLTEWQVGLLDDDGLFQKFWSSEFDMASDLMAHYRIVSSFKYCWWKDSQKHKGGSDPLLTNLRVLRDDLEQLESHLQNLLLKKTDEGRITLQAMAHLEGPVDDLQDLIAASQKLMDANMMEEEDD</sequence>
<accession>A0A9P6ZMW3</accession>
<dbReference type="AlphaFoldDB" id="A0A9P6ZMW3"/>
<evidence type="ECO:0000313" key="1">
    <source>
        <dbReference type="EMBL" id="KAG1772257.1"/>
    </source>
</evidence>
<name>A0A9P6ZMW3_9AGAM</name>
<dbReference type="Proteomes" id="UP000714275">
    <property type="component" value="Unassembled WGS sequence"/>
</dbReference>
<protein>
    <submittedName>
        <fullName evidence="1">Uncharacterized protein</fullName>
    </submittedName>
</protein>
<proteinExistence type="predicted"/>
<keyword evidence="2" id="KW-1185">Reference proteome</keyword>